<gene>
    <name evidence="1" type="ordered locus">TREPR_1432</name>
</gene>
<proteinExistence type="predicted"/>
<dbReference type="RefSeq" id="WP_015708667.1">
    <property type="nucleotide sequence ID" value="NC_015578.1"/>
</dbReference>
<dbReference type="EMBL" id="CP001843">
    <property type="protein sequence ID" value="AEF85170.1"/>
    <property type="molecule type" value="Genomic_DNA"/>
</dbReference>
<evidence type="ECO:0000313" key="1">
    <source>
        <dbReference type="EMBL" id="AEF85170.1"/>
    </source>
</evidence>
<organism evidence="1 2">
    <name type="scientific">Treponema primitia (strain ATCC BAA-887 / DSM 12427 / ZAS-2)</name>
    <dbReference type="NCBI Taxonomy" id="545694"/>
    <lineage>
        <taxon>Bacteria</taxon>
        <taxon>Pseudomonadati</taxon>
        <taxon>Spirochaetota</taxon>
        <taxon>Spirochaetia</taxon>
        <taxon>Spirochaetales</taxon>
        <taxon>Treponemataceae</taxon>
        <taxon>Treponema</taxon>
    </lineage>
</organism>
<dbReference type="KEGG" id="tpi:TREPR_1432"/>
<accession>F5YQ65</accession>
<dbReference type="AlphaFoldDB" id="F5YQ65"/>
<dbReference type="HOGENOM" id="CLU_2995372_0_0_12"/>
<keyword evidence="2" id="KW-1185">Reference proteome</keyword>
<protein>
    <submittedName>
        <fullName evidence="1">Uncharacterized protein</fullName>
    </submittedName>
</protein>
<name>F5YQ65_TREPZ</name>
<evidence type="ECO:0000313" key="2">
    <source>
        <dbReference type="Proteomes" id="UP000009223"/>
    </source>
</evidence>
<reference evidence="1 2" key="2">
    <citation type="journal article" date="2011" name="ISME J.">
        <title>RNA-seq reveals cooperative metabolic interactions between two termite-gut spirochete species in co-culture.</title>
        <authorList>
            <person name="Rosenthal A.Z."/>
            <person name="Matson E.G."/>
            <person name="Eldar A."/>
            <person name="Leadbetter J.R."/>
        </authorList>
    </citation>
    <scope>NUCLEOTIDE SEQUENCE [LARGE SCALE GENOMIC DNA]</scope>
    <source>
        <strain evidence="2">ATCC BAA-887 / DSM 12427 / ZAS-2</strain>
    </source>
</reference>
<dbReference type="Proteomes" id="UP000009223">
    <property type="component" value="Chromosome"/>
</dbReference>
<reference evidence="2" key="1">
    <citation type="submission" date="2009-12" db="EMBL/GenBank/DDBJ databases">
        <title>Complete sequence of Treponema primitia strain ZAS-2.</title>
        <authorList>
            <person name="Tetu S.G."/>
            <person name="Matson E."/>
            <person name="Ren Q."/>
            <person name="Seshadri R."/>
            <person name="Elbourne L."/>
            <person name="Hassan K.A."/>
            <person name="Durkin A."/>
            <person name="Radune D."/>
            <person name="Mohamoud Y."/>
            <person name="Shay R."/>
            <person name="Jin S."/>
            <person name="Zhang X."/>
            <person name="Lucey K."/>
            <person name="Ballor N.R."/>
            <person name="Ottesen E."/>
            <person name="Rosenthal R."/>
            <person name="Allen A."/>
            <person name="Leadbetter J.R."/>
            <person name="Paulsen I.T."/>
        </authorList>
    </citation>
    <scope>NUCLEOTIDE SEQUENCE [LARGE SCALE GENOMIC DNA]</scope>
    <source>
        <strain evidence="2">ATCC BAA-887 / DSM 12427 / ZAS-2</strain>
    </source>
</reference>
<sequence length="57" mass="6591">MDDEEIQVKELFNNFDNLDDTNKDKLLLVGEKLLNIKTLVKSKPKNGNVIFDNEKLV</sequence>